<proteinExistence type="predicted"/>
<reference evidence="1" key="1">
    <citation type="submission" date="2018-02" db="EMBL/GenBank/DDBJ databases">
        <title>Rhizophora mucronata_Transcriptome.</title>
        <authorList>
            <person name="Meera S.P."/>
            <person name="Sreeshan A."/>
            <person name="Augustine A."/>
        </authorList>
    </citation>
    <scope>NUCLEOTIDE SEQUENCE</scope>
    <source>
        <tissue evidence="1">Leaf</tissue>
    </source>
</reference>
<accession>A0A2P2P7R7</accession>
<name>A0A2P2P7R7_RHIMU</name>
<dbReference type="AlphaFoldDB" id="A0A2P2P7R7"/>
<sequence>MYRIKKKTGRDDCMIVAFGYSKFVASDNYIKEHNFLHIFLPHFPLFFYPYQV</sequence>
<evidence type="ECO:0000313" key="1">
    <source>
        <dbReference type="EMBL" id="MBX50795.1"/>
    </source>
</evidence>
<protein>
    <submittedName>
        <fullName evidence="1">Uncharacterized protein</fullName>
    </submittedName>
</protein>
<organism evidence="1">
    <name type="scientific">Rhizophora mucronata</name>
    <name type="common">Asiatic mangrove</name>
    <dbReference type="NCBI Taxonomy" id="61149"/>
    <lineage>
        <taxon>Eukaryota</taxon>
        <taxon>Viridiplantae</taxon>
        <taxon>Streptophyta</taxon>
        <taxon>Embryophyta</taxon>
        <taxon>Tracheophyta</taxon>
        <taxon>Spermatophyta</taxon>
        <taxon>Magnoliopsida</taxon>
        <taxon>eudicotyledons</taxon>
        <taxon>Gunneridae</taxon>
        <taxon>Pentapetalae</taxon>
        <taxon>rosids</taxon>
        <taxon>fabids</taxon>
        <taxon>Malpighiales</taxon>
        <taxon>Rhizophoraceae</taxon>
        <taxon>Rhizophora</taxon>
    </lineage>
</organism>
<dbReference type="EMBL" id="GGEC01070311">
    <property type="protein sequence ID" value="MBX50795.1"/>
    <property type="molecule type" value="Transcribed_RNA"/>
</dbReference>